<protein>
    <submittedName>
        <fullName evidence="1">Uncharacterized protein</fullName>
    </submittedName>
</protein>
<organism evidence="1 2">
    <name type="scientific">Ficus carica</name>
    <name type="common">Common fig</name>
    <dbReference type="NCBI Taxonomy" id="3494"/>
    <lineage>
        <taxon>Eukaryota</taxon>
        <taxon>Viridiplantae</taxon>
        <taxon>Streptophyta</taxon>
        <taxon>Embryophyta</taxon>
        <taxon>Tracheophyta</taxon>
        <taxon>Spermatophyta</taxon>
        <taxon>Magnoliopsida</taxon>
        <taxon>eudicotyledons</taxon>
        <taxon>Gunneridae</taxon>
        <taxon>Pentapetalae</taxon>
        <taxon>rosids</taxon>
        <taxon>fabids</taxon>
        <taxon>Rosales</taxon>
        <taxon>Moraceae</taxon>
        <taxon>Ficeae</taxon>
        <taxon>Ficus</taxon>
    </lineage>
</organism>
<name>A0AA87Z5Q9_FICCA</name>
<sequence length="61" mass="6939">MLLPSFGRKFARLTSYFSDSRVRSKIAQTELPMDLQALVAASLDLIEDSTRVESCFMLLRL</sequence>
<accession>A0AA87Z5Q9</accession>
<gene>
    <name evidence="1" type="ORF">TIFTF001_002664</name>
</gene>
<reference evidence="1" key="1">
    <citation type="submission" date="2023-07" db="EMBL/GenBank/DDBJ databases">
        <title>draft genome sequence of fig (Ficus carica).</title>
        <authorList>
            <person name="Takahashi T."/>
            <person name="Nishimura K."/>
        </authorList>
    </citation>
    <scope>NUCLEOTIDE SEQUENCE</scope>
</reference>
<comment type="caution">
    <text evidence="1">The sequence shown here is derived from an EMBL/GenBank/DDBJ whole genome shotgun (WGS) entry which is preliminary data.</text>
</comment>
<dbReference type="EMBL" id="BTGU01000002">
    <property type="protein sequence ID" value="GMN30018.1"/>
    <property type="molecule type" value="Genomic_DNA"/>
</dbReference>
<dbReference type="Proteomes" id="UP001187192">
    <property type="component" value="Unassembled WGS sequence"/>
</dbReference>
<dbReference type="AlphaFoldDB" id="A0AA87Z5Q9"/>
<keyword evidence="2" id="KW-1185">Reference proteome</keyword>
<evidence type="ECO:0000313" key="2">
    <source>
        <dbReference type="Proteomes" id="UP001187192"/>
    </source>
</evidence>
<evidence type="ECO:0000313" key="1">
    <source>
        <dbReference type="EMBL" id="GMN30018.1"/>
    </source>
</evidence>
<proteinExistence type="predicted"/>
<dbReference type="Gramene" id="FCD_00023083-RA">
    <property type="protein sequence ID" value="FCD_00023083-RA:cds"/>
    <property type="gene ID" value="FCD_00023083"/>
</dbReference>